<dbReference type="EMBL" id="KZ613945">
    <property type="protein sequence ID" value="PMD40394.1"/>
    <property type="molecule type" value="Genomic_DNA"/>
</dbReference>
<dbReference type="Proteomes" id="UP000235786">
    <property type="component" value="Unassembled WGS sequence"/>
</dbReference>
<name>A0A2J6RPF5_HYAVF</name>
<reference evidence="2 3" key="1">
    <citation type="submission" date="2016-04" db="EMBL/GenBank/DDBJ databases">
        <title>A degradative enzymes factory behind the ericoid mycorrhizal symbiosis.</title>
        <authorList>
            <consortium name="DOE Joint Genome Institute"/>
            <person name="Martino E."/>
            <person name="Morin E."/>
            <person name="Grelet G."/>
            <person name="Kuo A."/>
            <person name="Kohler A."/>
            <person name="Daghino S."/>
            <person name="Barry K."/>
            <person name="Choi C."/>
            <person name="Cichocki N."/>
            <person name="Clum A."/>
            <person name="Copeland A."/>
            <person name="Hainaut M."/>
            <person name="Haridas S."/>
            <person name="Labutti K."/>
            <person name="Lindquist E."/>
            <person name="Lipzen A."/>
            <person name="Khouja H.-R."/>
            <person name="Murat C."/>
            <person name="Ohm R."/>
            <person name="Olson A."/>
            <person name="Spatafora J."/>
            <person name="Veneault-Fourrey C."/>
            <person name="Henrissat B."/>
            <person name="Grigoriev I."/>
            <person name="Martin F."/>
            <person name="Perotto S."/>
        </authorList>
    </citation>
    <scope>NUCLEOTIDE SEQUENCE [LARGE SCALE GENOMIC DNA]</scope>
    <source>
        <strain evidence="2 3">F</strain>
    </source>
</reference>
<evidence type="ECO:0000256" key="1">
    <source>
        <dbReference type="SAM" id="MobiDB-lite"/>
    </source>
</evidence>
<keyword evidence="3" id="KW-1185">Reference proteome</keyword>
<evidence type="ECO:0000313" key="2">
    <source>
        <dbReference type="EMBL" id="PMD40394.1"/>
    </source>
</evidence>
<protein>
    <submittedName>
        <fullName evidence="2">Uncharacterized protein</fullName>
    </submittedName>
</protein>
<feature type="compositionally biased region" description="Polar residues" evidence="1">
    <location>
        <begin position="17"/>
        <end position="34"/>
    </location>
</feature>
<proteinExistence type="predicted"/>
<dbReference type="AlphaFoldDB" id="A0A2J6RPF5"/>
<gene>
    <name evidence="2" type="ORF">L207DRAFT_511887</name>
</gene>
<organism evidence="2 3">
    <name type="scientific">Hyaloscypha variabilis (strain UAMH 11265 / GT02V1 / F)</name>
    <name type="common">Meliniomyces variabilis</name>
    <dbReference type="NCBI Taxonomy" id="1149755"/>
    <lineage>
        <taxon>Eukaryota</taxon>
        <taxon>Fungi</taxon>
        <taxon>Dikarya</taxon>
        <taxon>Ascomycota</taxon>
        <taxon>Pezizomycotina</taxon>
        <taxon>Leotiomycetes</taxon>
        <taxon>Helotiales</taxon>
        <taxon>Hyaloscyphaceae</taxon>
        <taxon>Hyaloscypha</taxon>
        <taxon>Hyaloscypha variabilis</taxon>
    </lineage>
</organism>
<sequence>MATSSQNSQEQARPPTQIASDPSPSHQNSQTLSYPRTLGGEPMVRGGGFYCQGNGPNPGEKRHRDYYVPPSKAPGSDGT</sequence>
<evidence type="ECO:0000313" key="3">
    <source>
        <dbReference type="Proteomes" id="UP000235786"/>
    </source>
</evidence>
<dbReference type="OrthoDB" id="10464172at2759"/>
<feature type="compositionally biased region" description="Polar residues" evidence="1">
    <location>
        <begin position="1"/>
        <end position="11"/>
    </location>
</feature>
<accession>A0A2J6RPF5</accession>
<feature type="region of interest" description="Disordered" evidence="1">
    <location>
        <begin position="1"/>
        <end position="79"/>
    </location>
</feature>